<name>A0A518C2P1_9BACT</name>
<dbReference type="Pfam" id="PF13148">
    <property type="entry name" value="DUF3987"/>
    <property type="match status" value="1"/>
</dbReference>
<dbReference type="InterPro" id="IPR006171">
    <property type="entry name" value="TOPRIM_dom"/>
</dbReference>
<dbReference type="PROSITE" id="PS50880">
    <property type="entry name" value="TOPRIM"/>
    <property type="match status" value="1"/>
</dbReference>
<organism evidence="3 4">
    <name type="scientific">Bremerella volcania</name>
    <dbReference type="NCBI Taxonomy" id="2527984"/>
    <lineage>
        <taxon>Bacteria</taxon>
        <taxon>Pseudomonadati</taxon>
        <taxon>Planctomycetota</taxon>
        <taxon>Planctomycetia</taxon>
        <taxon>Pirellulales</taxon>
        <taxon>Pirellulaceae</taxon>
        <taxon>Bremerella</taxon>
    </lineage>
</organism>
<evidence type="ECO:0000313" key="4">
    <source>
        <dbReference type="Proteomes" id="UP000318626"/>
    </source>
</evidence>
<dbReference type="InterPro" id="IPR025048">
    <property type="entry name" value="DUF3987"/>
</dbReference>
<dbReference type="EMBL" id="CP036289">
    <property type="protein sequence ID" value="QDU73497.1"/>
    <property type="molecule type" value="Genomic_DNA"/>
</dbReference>
<dbReference type="SUPFAM" id="SSF56731">
    <property type="entry name" value="DNA primase core"/>
    <property type="match status" value="1"/>
</dbReference>
<dbReference type="RefSeq" id="WP_144970373.1">
    <property type="nucleotide sequence ID" value="NZ_CP036289.1"/>
</dbReference>
<dbReference type="Gene3D" id="3.40.1360.10">
    <property type="match status" value="1"/>
</dbReference>
<dbReference type="Proteomes" id="UP000318626">
    <property type="component" value="Chromosome"/>
</dbReference>
<evidence type="ECO:0000259" key="2">
    <source>
        <dbReference type="PROSITE" id="PS50880"/>
    </source>
</evidence>
<accession>A0A518C2P1</accession>
<reference evidence="4" key="1">
    <citation type="submission" date="2019-02" db="EMBL/GenBank/DDBJ databases">
        <title>Deep-cultivation of Planctomycetes and their phenomic and genomic characterization uncovers novel biology.</title>
        <authorList>
            <person name="Wiegand S."/>
            <person name="Jogler M."/>
            <person name="Boedeker C."/>
            <person name="Pinto D."/>
            <person name="Vollmers J."/>
            <person name="Rivas-Marin E."/>
            <person name="Kohn T."/>
            <person name="Peeters S.H."/>
            <person name="Heuer A."/>
            <person name="Rast P."/>
            <person name="Oberbeckmann S."/>
            <person name="Bunk B."/>
            <person name="Jeske O."/>
            <person name="Meyerdierks A."/>
            <person name="Storesund J.E."/>
            <person name="Kallscheuer N."/>
            <person name="Luecker S."/>
            <person name="Lage O.M."/>
            <person name="Pohl T."/>
            <person name="Merkel B.J."/>
            <person name="Hornburger P."/>
            <person name="Mueller R.-W."/>
            <person name="Bruemmer F."/>
            <person name="Labrenz M."/>
            <person name="Spormann A.M."/>
            <person name="Op den Camp H."/>
            <person name="Overmann J."/>
            <person name="Amann R."/>
            <person name="Jetten M.S.M."/>
            <person name="Mascher T."/>
            <person name="Medema M.H."/>
            <person name="Devos D.P."/>
            <person name="Kaster A.-K."/>
            <person name="Ovreas L."/>
            <person name="Rohde M."/>
            <person name="Galperin M.Y."/>
            <person name="Jogler C."/>
        </authorList>
    </citation>
    <scope>NUCLEOTIDE SEQUENCE [LARGE SCALE GENOMIC DNA]</scope>
    <source>
        <strain evidence="4">Pan97</strain>
    </source>
</reference>
<dbReference type="KEGG" id="bvo:Pan97_04700"/>
<evidence type="ECO:0000256" key="1">
    <source>
        <dbReference type="SAM" id="MobiDB-lite"/>
    </source>
</evidence>
<proteinExistence type="predicted"/>
<dbReference type="CDD" id="cd01029">
    <property type="entry name" value="TOPRIM_primases"/>
    <property type="match status" value="1"/>
</dbReference>
<evidence type="ECO:0000313" key="3">
    <source>
        <dbReference type="EMBL" id="QDU73497.1"/>
    </source>
</evidence>
<keyword evidence="4" id="KW-1185">Reference proteome</keyword>
<protein>
    <recommendedName>
        <fullName evidence="2">Toprim domain-containing protein</fullName>
    </recommendedName>
</protein>
<dbReference type="AlphaFoldDB" id="A0A518C2P1"/>
<gene>
    <name evidence="3" type="ORF">Pan97_04700</name>
</gene>
<feature type="region of interest" description="Disordered" evidence="1">
    <location>
        <begin position="709"/>
        <end position="728"/>
    </location>
</feature>
<feature type="domain" description="Toprim" evidence="2">
    <location>
        <begin position="146"/>
        <end position="224"/>
    </location>
</feature>
<dbReference type="Pfam" id="PF13155">
    <property type="entry name" value="Toprim_2"/>
    <property type="match status" value="1"/>
</dbReference>
<dbReference type="InterPro" id="IPR034154">
    <property type="entry name" value="TOPRIM_DnaG/twinkle"/>
</dbReference>
<dbReference type="OrthoDB" id="279540at2"/>
<sequence>MTPVNLVLSSLKNVKKTKSGWQAHCPAHSDQHSSLSVTEGEDGRALIHCHADCPPDQVCASMGLQMSDLMPNETEFNPSKKPDKGKIVKTYAYEDEAGKLLMESVRYENKTFRQRKPDGHDGWDWTVKGVRVVPFRLPQLLANPDASVFIVEGEKDVHSLEAIGLVATCNAGGAGKWNQEHAQFLQNRDVIILPDNDEAGEKHAEKVAQTLVGLARSIKLIHLPGLPLKGDVSDWIESGGTDDKLAELVQESEIWQPQQVAYETGDSLDFEPFPIEFLPEPVCSFVRDGARAIGCDEVFLALPLLSALASAIGDSRCLRLKDGWEVLPILWTAVVGESGTAKTPAFKAALSAVRTRENENLEEYDGLIRQHEDAIAIYDKQFQKWKKGSNADELPPVKPVEPQATRHIVDDTTLEALVPILKSNPRGLLLARDELSGWLSSFDRYTQGKGGGDAARYLSMHTGGEVTIDRKSGIPKTLRVPRSIVSITGGIQPAVLKKTLGRDHFESGMAARFLLSHPPRRAKKWTETGISYEQQQCLSDVFDRLYSLEPEIVEDVNRDPAVITLSKSVKSLYTTFYDRHAKEQSELSGELASAWSKLEEYAARLALVIHCVRWAAKDANLKNDRSIDGDTLCMALELTEWFKHETRRVYQIMAESQSQREERALVDWIKRRGNPITARQARQSSRRFETTEDAESALDNLARKGLGSWEQSSIGNTGGRPTRYFSLN</sequence>